<dbReference type="PANTHER" id="PTHR31973:SF187">
    <property type="entry name" value="MUTATOR TRANSPOSASE MUDRA PROTEIN"/>
    <property type="match status" value="1"/>
</dbReference>
<evidence type="ECO:0000256" key="1">
    <source>
        <dbReference type="SAM" id="MobiDB-lite"/>
    </source>
</evidence>
<feature type="compositionally biased region" description="Polar residues" evidence="1">
    <location>
        <begin position="565"/>
        <end position="574"/>
    </location>
</feature>
<evidence type="ECO:0000313" key="2">
    <source>
        <dbReference type="EnsemblPlants" id="Bo8g067250.1"/>
    </source>
</evidence>
<feature type="compositionally biased region" description="Basic and acidic residues" evidence="1">
    <location>
        <begin position="126"/>
        <end position="137"/>
    </location>
</feature>
<feature type="region of interest" description="Disordered" evidence="1">
    <location>
        <begin position="511"/>
        <end position="581"/>
    </location>
</feature>
<feature type="compositionally biased region" description="Low complexity" evidence="1">
    <location>
        <begin position="540"/>
        <end position="560"/>
    </location>
</feature>
<dbReference type="Proteomes" id="UP000032141">
    <property type="component" value="Chromosome C8"/>
</dbReference>
<evidence type="ECO:0000313" key="3">
    <source>
        <dbReference type="Proteomes" id="UP000032141"/>
    </source>
</evidence>
<accession>A0A0D3DQ11</accession>
<reference evidence="2 3" key="1">
    <citation type="journal article" date="2014" name="Genome Biol.">
        <title>Transcriptome and methylome profiling reveals relics of genome dominance in the mesopolyploid Brassica oleracea.</title>
        <authorList>
            <person name="Parkin I.A."/>
            <person name="Koh C."/>
            <person name="Tang H."/>
            <person name="Robinson S.J."/>
            <person name="Kagale S."/>
            <person name="Clarke W.E."/>
            <person name="Town C.D."/>
            <person name="Nixon J."/>
            <person name="Krishnakumar V."/>
            <person name="Bidwell S.L."/>
            <person name="Denoeud F."/>
            <person name="Belcram H."/>
            <person name="Links M.G."/>
            <person name="Just J."/>
            <person name="Clarke C."/>
            <person name="Bender T."/>
            <person name="Huebert T."/>
            <person name="Mason A.S."/>
            <person name="Pires J.C."/>
            <person name="Barker G."/>
            <person name="Moore J."/>
            <person name="Walley P.G."/>
            <person name="Manoli S."/>
            <person name="Batley J."/>
            <person name="Edwards D."/>
            <person name="Nelson M.N."/>
            <person name="Wang X."/>
            <person name="Paterson A.H."/>
            <person name="King G."/>
            <person name="Bancroft I."/>
            <person name="Chalhoub B."/>
            <person name="Sharpe A.G."/>
        </authorList>
    </citation>
    <scope>NUCLEOTIDE SEQUENCE</scope>
    <source>
        <strain evidence="2 3">cv. TO1000</strain>
    </source>
</reference>
<dbReference type="AlphaFoldDB" id="A0A0D3DQ11"/>
<reference evidence="2" key="2">
    <citation type="submission" date="2015-03" db="UniProtKB">
        <authorList>
            <consortium name="EnsemblPlants"/>
        </authorList>
    </citation>
    <scope>IDENTIFICATION</scope>
</reference>
<feature type="compositionally biased region" description="Basic residues" evidence="1">
    <location>
        <begin position="523"/>
        <end position="533"/>
    </location>
</feature>
<protein>
    <recommendedName>
        <fullName evidence="4">Transposase MuDR plant domain-containing protein</fullName>
    </recommendedName>
</protein>
<feature type="region of interest" description="Disordered" evidence="1">
    <location>
        <begin position="464"/>
        <end position="491"/>
    </location>
</feature>
<dbReference type="eggNOG" id="ENOG502QU1T">
    <property type="taxonomic scope" value="Eukaryota"/>
</dbReference>
<dbReference type="HOGENOM" id="CLU_469598_0_0_1"/>
<evidence type="ECO:0008006" key="4">
    <source>
        <dbReference type="Google" id="ProtNLM"/>
    </source>
</evidence>
<proteinExistence type="predicted"/>
<feature type="region of interest" description="Disordered" evidence="1">
    <location>
        <begin position="29"/>
        <end position="137"/>
    </location>
</feature>
<keyword evidence="3" id="KW-1185">Reference proteome</keyword>
<feature type="compositionally biased region" description="Basic residues" evidence="1">
    <location>
        <begin position="67"/>
        <end position="77"/>
    </location>
</feature>
<dbReference type="Gramene" id="Bo8g067250.1">
    <property type="protein sequence ID" value="Bo8g067250.1"/>
    <property type="gene ID" value="Bo8g067250"/>
</dbReference>
<dbReference type="OMA" id="NNCERRA"/>
<name>A0A0D3DQ11_BRAOL</name>
<feature type="compositionally biased region" description="Polar residues" evidence="1">
    <location>
        <begin position="116"/>
        <end position="125"/>
    </location>
</feature>
<dbReference type="Gene3D" id="4.10.60.10">
    <property type="entry name" value="Zinc finger, CCHC-type"/>
    <property type="match status" value="1"/>
</dbReference>
<sequence length="581" mass="66529">MIKTKFTRNGREVMIWGGALRTFDYGSEEAVQQSNKDGNGGGSEEVVQQSKKGGKGGDGSVSEPKRSAKKGGKRGASRRGTQYGSPVSSPEKVTRCGTPYGGSTPSPRQSKKQKVTGGSTVSPPENSKKNQVDGDDREECLQRETNEMNPPSEEEEFGNIEDDCRRELEDSRLELENENGIAGIEEENCRDLGVLFGDEARNDDYDENEEEMILAQAYRADIVPEELLQLGKTFSDAEDFKHTCLRYTLKTRYNIKYYRSSSLKMGAKCAAEMRDYEDPCPWMVYCSYDKRKHKLMVKTYVNDHKCEKTGHSRILKRSAIARISESSSYFPEVEHRQCCHHIYENWRKGGKDLRLQRFFWFIARSYTPGMFNYNMDELKNYDPGAHASLIKTKPETWSRAFFKIGSYCNDNLNNLCESFNKTIREARKKPLLDMSEEIRRQCMTRNYNRSKMATDRKTRFTKKTHKELGSVLPKNHDRKKGANETRSTTKLSRVNRVMTCSNCKEEGHYKNTCKNASVPSPPKKPRGRPRKYQGLRFEESQAQFSQAQSSQAHSSQAQASRWEVPQSSQASQTGAWRRWFS</sequence>
<organism evidence="2 3">
    <name type="scientific">Brassica oleracea var. oleracea</name>
    <dbReference type="NCBI Taxonomy" id="109376"/>
    <lineage>
        <taxon>Eukaryota</taxon>
        <taxon>Viridiplantae</taxon>
        <taxon>Streptophyta</taxon>
        <taxon>Embryophyta</taxon>
        <taxon>Tracheophyta</taxon>
        <taxon>Spermatophyta</taxon>
        <taxon>Magnoliopsida</taxon>
        <taxon>eudicotyledons</taxon>
        <taxon>Gunneridae</taxon>
        <taxon>Pentapetalae</taxon>
        <taxon>rosids</taxon>
        <taxon>malvids</taxon>
        <taxon>Brassicales</taxon>
        <taxon>Brassicaceae</taxon>
        <taxon>Brassiceae</taxon>
        <taxon>Brassica</taxon>
    </lineage>
</organism>
<dbReference type="PANTHER" id="PTHR31973">
    <property type="entry name" value="POLYPROTEIN, PUTATIVE-RELATED"/>
    <property type="match status" value="1"/>
</dbReference>
<dbReference type="EnsemblPlants" id="Bo8g067250.1">
    <property type="protein sequence ID" value="Bo8g067250.1"/>
    <property type="gene ID" value="Bo8g067250"/>
</dbReference>